<evidence type="ECO:0000256" key="1">
    <source>
        <dbReference type="SAM" id="SignalP"/>
    </source>
</evidence>
<dbReference type="InterPro" id="IPR024623">
    <property type="entry name" value="YtxH"/>
</dbReference>
<dbReference type="EMBL" id="JBHSNO010000016">
    <property type="protein sequence ID" value="MFC5591741.1"/>
    <property type="molecule type" value="Genomic_DNA"/>
</dbReference>
<keyword evidence="1" id="KW-0732">Signal</keyword>
<dbReference type="Pfam" id="PF12732">
    <property type="entry name" value="YtxH"/>
    <property type="match status" value="1"/>
</dbReference>
<feature type="chain" id="PRO_5046321340" evidence="1">
    <location>
        <begin position="18"/>
        <end position="120"/>
    </location>
</feature>
<reference evidence="3" key="1">
    <citation type="journal article" date="2019" name="Int. J. Syst. Evol. Microbiol.">
        <title>The Global Catalogue of Microorganisms (GCM) 10K type strain sequencing project: providing services to taxonomists for standard genome sequencing and annotation.</title>
        <authorList>
            <consortium name="The Broad Institute Genomics Platform"/>
            <consortium name="The Broad Institute Genome Sequencing Center for Infectious Disease"/>
            <person name="Wu L."/>
            <person name="Ma J."/>
        </authorList>
    </citation>
    <scope>NUCLEOTIDE SEQUENCE [LARGE SCALE GENOMIC DNA]</scope>
    <source>
        <strain evidence="3">CGMCC 4.1434</strain>
    </source>
</reference>
<dbReference type="InterPro" id="IPR052928">
    <property type="entry name" value="Desiccation-related_membrane"/>
</dbReference>
<protein>
    <submittedName>
        <fullName evidence="2">YtxH domain-containing protein</fullName>
    </submittedName>
</protein>
<dbReference type="PANTHER" id="PTHR35792">
    <property type="entry name" value="GENERAL STRESS PROTEIN"/>
    <property type="match status" value="1"/>
</dbReference>
<proteinExistence type="predicted"/>
<keyword evidence="3" id="KW-1185">Reference proteome</keyword>
<accession>A0ABW0TSC9</accession>
<evidence type="ECO:0000313" key="3">
    <source>
        <dbReference type="Proteomes" id="UP001596109"/>
    </source>
</evidence>
<dbReference type="Proteomes" id="UP001596109">
    <property type="component" value="Unassembled WGS sequence"/>
</dbReference>
<evidence type="ECO:0000313" key="2">
    <source>
        <dbReference type="EMBL" id="MFC5591741.1"/>
    </source>
</evidence>
<gene>
    <name evidence="2" type="ORF">ACFPRA_22910</name>
</gene>
<feature type="signal peptide" evidence="1">
    <location>
        <begin position="1"/>
        <end position="17"/>
    </location>
</feature>
<dbReference type="Gene3D" id="1.20.5.300">
    <property type="match status" value="1"/>
</dbReference>
<dbReference type="PANTHER" id="PTHR35792:SF3">
    <property type="entry name" value="IG HYPOTHETICAL 17707"/>
    <property type="match status" value="1"/>
</dbReference>
<dbReference type="RefSeq" id="WP_381439915.1">
    <property type="nucleotide sequence ID" value="NZ_JBHSNO010000016.1"/>
</dbReference>
<sequence>MKTSTFLLGVAAGSIAAAVTVLFSTPQSGNELRSSVKNASVDMKEKFKDVKVKIDSLKESVSHLTKEAKETVPAAIEGIKHSVDKWQQSTEPNKDRLENEIAAIQKALEELEQTIATQQK</sequence>
<organism evidence="2 3">
    <name type="scientific">Sporosarcina soli</name>
    <dbReference type="NCBI Taxonomy" id="334736"/>
    <lineage>
        <taxon>Bacteria</taxon>
        <taxon>Bacillati</taxon>
        <taxon>Bacillota</taxon>
        <taxon>Bacilli</taxon>
        <taxon>Bacillales</taxon>
        <taxon>Caryophanaceae</taxon>
        <taxon>Sporosarcina</taxon>
    </lineage>
</organism>
<comment type="caution">
    <text evidence="2">The sequence shown here is derived from an EMBL/GenBank/DDBJ whole genome shotgun (WGS) entry which is preliminary data.</text>
</comment>
<name>A0ABW0TSC9_9BACL</name>